<dbReference type="PANTHER" id="PTHR33170">
    <property type="entry name" value="DUF4283 DOMAIN-CONTAINING PROTEIN-RELATED"/>
    <property type="match status" value="1"/>
</dbReference>
<evidence type="ECO:0000313" key="1">
    <source>
        <dbReference type="EMBL" id="JAD82337.1"/>
    </source>
</evidence>
<sequence length="143" mass="16547">MNTCPQWNKPQPIANYMGSAGRGLGFYHIETRDKATTQWLNIQNCGVVKVIRGEISLLELEKEMAEIFCKEWPWQIRELDVGKFLVRFPPHKKVADIKNYPSFNLRKEGVGVEVMEWIGELEAFGELHEAWVNIRGIPPKFCD</sequence>
<dbReference type="AlphaFoldDB" id="A0A0A9DEZ3"/>
<reference evidence="1" key="1">
    <citation type="submission" date="2014-09" db="EMBL/GenBank/DDBJ databases">
        <authorList>
            <person name="Magalhaes I.L.F."/>
            <person name="Oliveira U."/>
            <person name="Santos F.R."/>
            <person name="Vidigal T.H.D.A."/>
            <person name="Brescovit A.D."/>
            <person name="Santos A.J."/>
        </authorList>
    </citation>
    <scope>NUCLEOTIDE SEQUENCE</scope>
    <source>
        <tissue evidence="1">Shoot tissue taken approximately 20 cm above the soil surface</tissue>
    </source>
</reference>
<name>A0A0A9DEZ3_ARUDO</name>
<organism evidence="1">
    <name type="scientific">Arundo donax</name>
    <name type="common">Giant reed</name>
    <name type="synonym">Donax arundinaceus</name>
    <dbReference type="NCBI Taxonomy" id="35708"/>
    <lineage>
        <taxon>Eukaryota</taxon>
        <taxon>Viridiplantae</taxon>
        <taxon>Streptophyta</taxon>
        <taxon>Embryophyta</taxon>
        <taxon>Tracheophyta</taxon>
        <taxon>Spermatophyta</taxon>
        <taxon>Magnoliopsida</taxon>
        <taxon>Liliopsida</taxon>
        <taxon>Poales</taxon>
        <taxon>Poaceae</taxon>
        <taxon>PACMAD clade</taxon>
        <taxon>Arundinoideae</taxon>
        <taxon>Arundineae</taxon>
        <taxon>Arundo</taxon>
    </lineage>
</organism>
<reference evidence="1" key="2">
    <citation type="journal article" date="2015" name="Data Brief">
        <title>Shoot transcriptome of the giant reed, Arundo donax.</title>
        <authorList>
            <person name="Barrero R.A."/>
            <person name="Guerrero F.D."/>
            <person name="Moolhuijzen P."/>
            <person name="Goolsby J.A."/>
            <person name="Tidwell J."/>
            <person name="Bellgard S.E."/>
            <person name="Bellgard M.I."/>
        </authorList>
    </citation>
    <scope>NUCLEOTIDE SEQUENCE</scope>
    <source>
        <tissue evidence="1">Shoot tissue taken approximately 20 cm above the soil surface</tissue>
    </source>
</reference>
<dbReference type="EMBL" id="GBRH01215558">
    <property type="protein sequence ID" value="JAD82337.1"/>
    <property type="molecule type" value="Transcribed_RNA"/>
</dbReference>
<protein>
    <submittedName>
        <fullName evidence="1">Uncharacterized protein</fullName>
    </submittedName>
</protein>
<proteinExistence type="predicted"/>
<accession>A0A0A9DEZ3</accession>